<keyword evidence="3" id="KW-1185">Reference proteome</keyword>
<gene>
    <name evidence="2" type="ORF">TARUN_315</name>
</gene>
<comment type="caution">
    <text evidence="2">The sequence shown here is derived from an EMBL/GenBank/DDBJ whole genome shotgun (WGS) entry which is preliminary data.</text>
</comment>
<feature type="region of interest" description="Disordered" evidence="1">
    <location>
        <begin position="20"/>
        <end position="41"/>
    </location>
</feature>
<evidence type="ECO:0000313" key="3">
    <source>
        <dbReference type="Proteomes" id="UP000266272"/>
    </source>
</evidence>
<dbReference type="Proteomes" id="UP000266272">
    <property type="component" value="Unassembled WGS sequence"/>
</dbReference>
<sequence length="41" mass="4394">MDFAAQYAFGTHQAYPTAFMPLTPSHSQSAGSDDFTNTSPP</sequence>
<evidence type="ECO:0000313" key="2">
    <source>
        <dbReference type="EMBL" id="RFU81877.1"/>
    </source>
</evidence>
<feature type="compositionally biased region" description="Polar residues" evidence="1">
    <location>
        <begin position="24"/>
        <end position="41"/>
    </location>
</feature>
<feature type="non-terminal residue" evidence="2">
    <location>
        <position position="41"/>
    </location>
</feature>
<proteinExistence type="predicted"/>
<organism evidence="2 3">
    <name type="scientific">Trichoderma arundinaceum</name>
    <dbReference type="NCBI Taxonomy" id="490622"/>
    <lineage>
        <taxon>Eukaryota</taxon>
        <taxon>Fungi</taxon>
        <taxon>Dikarya</taxon>
        <taxon>Ascomycota</taxon>
        <taxon>Pezizomycotina</taxon>
        <taxon>Sordariomycetes</taxon>
        <taxon>Hypocreomycetidae</taxon>
        <taxon>Hypocreales</taxon>
        <taxon>Hypocreaceae</taxon>
        <taxon>Trichoderma</taxon>
    </lineage>
</organism>
<dbReference type="EMBL" id="PXOA01000019">
    <property type="protein sequence ID" value="RFU81877.1"/>
    <property type="molecule type" value="Genomic_DNA"/>
</dbReference>
<name>A0A395P1E8_TRIAR</name>
<protein>
    <submittedName>
        <fullName evidence="2">Bzip transcription factor</fullName>
    </submittedName>
</protein>
<dbReference type="OrthoDB" id="4940293at2759"/>
<reference evidence="2 3" key="1">
    <citation type="journal article" date="2018" name="PLoS Pathog.">
        <title>Evolution of structural diversity of trichothecenes, a family of toxins produced by plant pathogenic and entomopathogenic fungi.</title>
        <authorList>
            <person name="Proctor R.H."/>
            <person name="McCormick S.P."/>
            <person name="Kim H.S."/>
            <person name="Cardoza R.E."/>
            <person name="Stanley A.M."/>
            <person name="Lindo L."/>
            <person name="Kelly A."/>
            <person name="Brown D.W."/>
            <person name="Lee T."/>
            <person name="Vaughan M.M."/>
            <person name="Alexander N.J."/>
            <person name="Busman M."/>
            <person name="Gutierrez S."/>
        </authorList>
    </citation>
    <scope>NUCLEOTIDE SEQUENCE [LARGE SCALE GENOMIC DNA]</scope>
    <source>
        <strain evidence="2 3">IBT 40837</strain>
    </source>
</reference>
<dbReference type="STRING" id="490622.A0A395P1E8"/>
<accession>A0A395P1E8</accession>
<evidence type="ECO:0000256" key="1">
    <source>
        <dbReference type="SAM" id="MobiDB-lite"/>
    </source>
</evidence>
<dbReference type="AlphaFoldDB" id="A0A395P1E8"/>